<evidence type="ECO:0000313" key="21">
    <source>
        <dbReference type="EMBL" id="MCU7694114.1"/>
    </source>
</evidence>
<keyword evidence="9" id="KW-0418">Kinase</keyword>
<dbReference type="EC" id="2.7.9.1" evidence="4"/>
<feature type="binding site" evidence="15">
    <location>
        <position position="786"/>
    </location>
    <ligand>
        <name>Mg(2+)</name>
        <dbReference type="ChEBI" id="CHEBI:18420"/>
    </ligand>
</feature>
<dbReference type="PROSITE" id="PS00370">
    <property type="entry name" value="PEP_ENZYMES_PHOS_SITE"/>
    <property type="match status" value="1"/>
</dbReference>
<feature type="coiled-coil region" evidence="16">
    <location>
        <begin position="672"/>
        <end position="699"/>
    </location>
</feature>
<dbReference type="InterPro" id="IPR010121">
    <property type="entry name" value="Pyruvate_phosphate_dikinase"/>
</dbReference>
<feature type="active site" description="Tele-phosphohistidine intermediate" evidence="13">
    <location>
        <position position="490"/>
    </location>
</feature>
<comment type="caution">
    <text evidence="21">The sequence shown here is derived from an EMBL/GenBank/DDBJ whole genome shotgun (WGS) entry which is preliminary data.</text>
</comment>
<proteinExistence type="inferred from homology"/>
<dbReference type="InterPro" id="IPR008279">
    <property type="entry name" value="PEP-util_enz_mobile_dom"/>
</dbReference>
<evidence type="ECO:0000256" key="17">
    <source>
        <dbReference type="SAM" id="MobiDB-lite"/>
    </source>
</evidence>
<feature type="domain" description="Pyruvate phosphate dikinase AMP/ATP-binding" evidence="19">
    <location>
        <begin position="73"/>
        <end position="315"/>
    </location>
</feature>
<feature type="binding site" evidence="14">
    <location>
        <position position="808"/>
    </location>
    <ligand>
        <name>substrate</name>
    </ligand>
</feature>
<feature type="binding site" evidence="14">
    <location>
        <position position="786"/>
    </location>
    <ligand>
        <name>substrate</name>
    </ligand>
</feature>
<evidence type="ECO:0000256" key="8">
    <source>
        <dbReference type="ARBA" id="ARBA00022741"/>
    </source>
</evidence>
<dbReference type="SUPFAM" id="SSF52009">
    <property type="entry name" value="Phosphohistidine domain"/>
    <property type="match status" value="1"/>
</dbReference>
<gene>
    <name evidence="21" type="primary">ppdK</name>
    <name evidence="21" type="ORF">OD355_06240</name>
</gene>
<feature type="region of interest" description="Disordered" evidence="17">
    <location>
        <begin position="939"/>
        <end position="974"/>
    </location>
</feature>
<feature type="binding site" evidence="15">
    <location>
        <position position="810"/>
    </location>
    <ligand>
        <name>Mg(2+)</name>
        <dbReference type="ChEBI" id="CHEBI:18420"/>
    </ligand>
</feature>
<dbReference type="Proteomes" id="UP001209317">
    <property type="component" value="Unassembled WGS sequence"/>
</dbReference>
<dbReference type="InterPro" id="IPR018274">
    <property type="entry name" value="PEP_util_AS"/>
</dbReference>
<feature type="domain" description="PEP-utilising enzyme C-terminal" evidence="20">
    <location>
        <begin position="557"/>
        <end position="910"/>
    </location>
</feature>
<dbReference type="SUPFAM" id="SSF51621">
    <property type="entry name" value="Phosphoenolpyruvate/pyruvate domain"/>
    <property type="match status" value="1"/>
</dbReference>
<dbReference type="InterPro" id="IPR002192">
    <property type="entry name" value="PPDK_AMP/ATP-bd"/>
</dbReference>
<dbReference type="Gene3D" id="3.30.470.20">
    <property type="entry name" value="ATP-grasp fold, B domain"/>
    <property type="match status" value="1"/>
</dbReference>
<keyword evidence="16" id="KW-0175">Coiled coil</keyword>
<dbReference type="GO" id="GO:0046872">
    <property type="term" value="F:metal ion binding"/>
    <property type="evidence" value="ECO:0007669"/>
    <property type="project" value="UniProtKB-KW"/>
</dbReference>
<dbReference type="NCBIfam" id="NF004531">
    <property type="entry name" value="PRK05878.1"/>
    <property type="match status" value="1"/>
</dbReference>
<keyword evidence="6 21" id="KW-0808">Transferase</keyword>
<dbReference type="InterPro" id="IPR000121">
    <property type="entry name" value="PEP_util_C"/>
</dbReference>
<keyword evidence="22" id="KW-1185">Reference proteome</keyword>
<dbReference type="InterPro" id="IPR040442">
    <property type="entry name" value="Pyrv_kinase-like_dom_sf"/>
</dbReference>
<sequence>MATKTKDKKYVYSFGGGKADGNESMKNLLGGKGANLAEMAGNPKLKLPVPPGFTITTEVCTYYYDHGRKYPAALNKQIKTAIGAIEKVMGKKFGDVKDPLLLSVRSGARKSMPGMMDTVLNIGLTEETLKGLIEKTGDERFAYDAYRRLIMMYADVVMEKAGGMEPAKGKGIRKIMDELLEEVKHKNGVANDTDLGVEDLKYLSIEFKKLVKELLGQPFPDNAMDQLMGGIGAVFASWNGKRAVEYRRIERIPDEWGTAVNVQAMVFGNMGDDSATGVAFTRNPGTGENHFYGEYLINAQGEDVVAGIRTPGPINSYSKNAQNQQFPTLEKTMPKPYRELNEIQKRLEQHYGDMQDIEFTIEKGKLWMLQCRVGKRNGVAAVRMATEMVKSKMIDEKTALMRVAPNQLVELLLPMIDPKAEATTKPIAKGLPAGPGGALGKVVFSSNAAIAAAANGEKVILVREETSPEDVDGMHKAEAILTSKGGMTSHAALVARGWGKCCIVGCSDIVIANDGKSFKTKSGHTVNEGDWLTLNGTKGLVYEGELPLTSIDPKKNKSYADLMKLVDKYKVMNVRANADTPADAKQALEFGAEGIGLFRTEHMFYGEGSEKPLFLLRKMIMSSTLAQRKAALEELAGFVKKDVKATLQTMKGLPVTFRLLDPPLHEFVPHDKDKLQELANELNESLDELLKVTENLKENNPMLGHRGVRLGITYPEISEMQIRAILEAAGELHKANKKVFVEIMIPVTMSINELKSQREIYDRVYAEVLAKLKVKSIPNMYGTMIEIPRAAMRADRMAEVAEFFSFGTNDLTQMTFGFSRDDIGSFLPAYLEAKILDDDPFQTIDQKGVGKLVEHAVQNGRAVRPKLKVGICGEHGGDAESVKFCHRIGLNYVSCSPFRVPISRLAAAQAALEEEAEKKAARSAAAKKTVTKKAAVKKTAAVAKKAPAKTSAKKAPAKTSAKKAAVKKVAAKKK</sequence>
<feature type="compositionally biased region" description="Basic residues" evidence="17">
    <location>
        <begin position="951"/>
        <end position="974"/>
    </location>
</feature>
<dbReference type="Gene3D" id="1.20.80.30">
    <property type="match status" value="1"/>
</dbReference>
<evidence type="ECO:0000256" key="16">
    <source>
        <dbReference type="SAM" id="Coils"/>
    </source>
</evidence>
<evidence type="ECO:0000256" key="10">
    <source>
        <dbReference type="ARBA" id="ARBA00022840"/>
    </source>
</evidence>
<feature type="domain" description="PEP-utilising enzyme mobile" evidence="18">
    <location>
        <begin position="457"/>
        <end position="539"/>
    </location>
</feature>
<dbReference type="PANTHER" id="PTHR22931">
    <property type="entry name" value="PHOSPHOENOLPYRUVATE DIKINASE-RELATED"/>
    <property type="match status" value="1"/>
</dbReference>
<comment type="cofactor">
    <cofactor evidence="1 15">
        <name>Mg(2+)</name>
        <dbReference type="ChEBI" id="CHEBI:18420"/>
    </cofactor>
</comment>
<evidence type="ECO:0000256" key="5">
    <source>
        <dbReference type="ARBA" id="ARBA00020138"/>
    </source>
</evidence>
<dbReference type="Gene3D" id="3.50.30.10">
    <property type="entry name" value="Phosphohistidine domain"/>
    <property type="match status" value="1"/>
</dbReference>
<feature type="binding site" evidence="14">
    <location>
        <position position="810"/>
    </location>
    <ligand>
        <name>substrate</name>
    </ligand>
</feature>
<feature type="domain" description="Pyruvate phosphate dikinase AMP/ATP-binding" evidence="19">
    <location>
        <begin position="337"/>
        <end position="391"/>
    </location>
</feature>
<feature type="binding site" evidence="14">
    <location>
        <position position="807"/>
    </location>
    <ligand>
        <name>substrate</name>
    </ligand>
</feature>
<evidence type="ECO:0000313" key="22">
    <source>
        <dbReference type="Proteomes" id="UP001209317"/>
    </source>
</evidence>
<feature type="domain" description="Pyruvate phosphate dikinase AMP/ATP-binding" evidence="19">
    <location>
        <begin position="27"/>
        <end position="67"/>
    </location>
</feature>
<dbReference type="AlphaFoldDB" id="A0AAE3IM56"/>
<feature type="binding site" evidence="14">
    <location>
        <position position="809"/>
    </location>
    <ligand>
        <name>substrate</name>
    </ligand>
</feature>
<organism evidence="21 22">
    <name type="scientific">Haoranjiania flava</name>
    <dbReference type="NCBI Taxonomy" id="1856322"/>
    <lineage>
        <taxon>Bacteria</taxon>
        <taxon>Pseudomonadati</taxon>
        <taxon>Bacteroidota</taxon>
        <taxon>Chitinophagia</taxon>
        <taxon>Chitinophagales</taxon>
        <taxon>Chitinophagaceae</taxon>
        <taxon>Haoranjiania</taxon>
    </lineage>
</organism>
<evidence type="ECO:0000256" key="11">
    <source>
        <dbReference type="ARBA" id="ARBA00022842"/>
    </source>
</evidence>
<dbReference type="Gene3D" id="3.20.20.60">
    <property type="entry name" value="Phosphoenolpyruvate-binding domains"/>
    <property type="match status" value="1"/>
</dbReference>
<dbReference type="InterPro" id="IPR015813">
    <property type="entry name" value="Pyrv/PenolPyrv_kinase-like_dom"/>
</dbReference>
<dbReference type="Gene3D" id="3.30.1490.20">
    <property type="entry name" value="ATP-grasp fold, A domain"/>
    <property type="match status" value="1"/>
</dbReference>
<evidence type="ECO:0000259" key="18">
    <source>
        <dbReference type="Pfam" id="PF00391"/>
    </source>
</evidence>
<protein>
    <recommendedName>
        <fullName evidence="5">Pyruvate, phosphate dikinase</fullName>
        <ecNumber evidence="4">2.7.9.1</ecNumber>
    </recommendedName>
    <alternativeName>
        <fullName evidence="12">Pyruvate, orthophosphate dikinase</fullName>
    </alternativeName>
</protein>
<evidence type="ECO:0000256" key="4">
    <source>
        <dbReference type="ARBA" id="ARBA00011994"/>
    </source>
</evidence>
<dbReference type="Pfam" id="PF02896">
    <property type="entry name" value="PEP-utilizers_C"/>
    <property type="match status" value="1"/>
</dbReference>
<dbReference type="Pfam" id="PF00391">
    <property type="entry name" value="PEP-utilizers"/>
    <property type="match status" value="1"/>
</dbReference>
<dbReference type="GO" id="GO:0050242">
    <property type="term" value="F:pyruvate, phosphate dikinase activity"/>
    <property type="evidence" value="ECO:0007669"/>
    <property type="project" value="UniProtKB-EC"/>
</dbReference>
<feature type="active site" description="Proton donor" evidence="13">
    <location>
        <position position="872"/>
    </location>
</feature>
<evidence type="ECO:0000259" key="19">
    <source>
        <dbReference type="Pfam" id="PF01326"/>
    </source>
</evidence>
<dbReference type="SUPFAM" id="SSF56059">
    <property type="entry name" value="Glutathione synthetase ATP-binding domain-like"/>
    <property type="match status" value="1"/>
</dbReference>
<dbReference type="GO" id="GO:0005524">
    <property type="term" value="F:ATP binding"/>
    <property type="evidence" value="ECO:0007669"/>
    <property type="project" value="UniProtKB-KW"/>
</dbReference>
<evidence type="ECO:0000256" key="3">
    <source>
        <dbReference type="ARBA" id="ARBA00007837"/>
    </source>
</evidence>
<dbReference type="InterPro" id="IPR013815">
    <property type="entry name" value="ATP_grasp_subdomain_1"/>
</dbReference>
<evidence type="ECO:0000256" key="12">
    <source>
        <dbReference type="ARBA" id="ARBA00032883"/>
    </source>
</evidence>
<dbReference type="InterPro" id="IPR036637">
    <property type="entry name" value="Phosphohistidine_dom_sf"/>
</dbReference>
<evidence type="ECO:0000256" key="14">
    <source>
        <dbReference type="PIRSR" id="PIRSR000853-2"/>
    </source>
</evidence>
<comment type="similarity">
    <text evidence="3">Belongs to the PEP-utilizing enzyme family.</text>
</comment>
<dbReference type="EMBL" id="JAOTPL010000006">
    <property type="protein sequence ID" value="MCU7694114.1"/>
    <property type="molecule type" value="Genomic_DNA"/>
</dbReference>
<evidence type="ECO:0000256" key="6">
    <source>
        <dbReference type="ARBA" id="ARBA00022679"/>
    </source>
</evidence>
<feature type="binding site" evidence="14">
    <location>
        <position position="658"/>
    </location>
    <ligand>
        <name>substrate</name>
    </ligand>
</feature>
<name>A0AAE3IM56_9BACT</name>
<keyword evidence="7 15" id="KW-0479">Metal-binding</keyword>
<keyword evidence="8" id="KW-0547">Nucleotide-binding</keyword>
<dbReference type="PANTHER" id="PTHR22931:SF9">
    <property type="entry name" value="PYRUVATE, PHOSPHATE DIKINASE 1, CHLOROPLASTIC"/>
    <property type="match status" value="1"/>
</dbReference>
<keyword evidence="10" id="KW-0067">ATP-binding</keyword>
<dbReference type="Gene3D" id="1.10.189.10">
    <property type="entry name" value="Pyruvate Phosphate Dikinase, domain 2"/>
    <property type="match status" value="1"/>
</dbReference>
<keyword evidence="21" id="KW-0670">Pyruvate</keyword>
<evidence type="ECO:0000256" key="15">
    <source>
        <dbReference type="PIRSR" id="PIRSR000853-3"/>
    </source>
</evidence>
<evidence type="ECO:0000259" key="20">
    <source>
        <dbReference type="Pfam" id="PF02896"/>
    </source>
</evidence>
<dbReference type="NCBIfam" id="TIGR01828">
    <property type="entry name" value="pyru_phos_dikin"/>
    <property type="match status" value="1"/>
</dbReference>
<evidence type="ECO:0000256" key="2">
    <source>
        <dbReference type="ARBA" id="ARBA00003144"/>
    </source>
</evidence>
<dbReference type="Pfam" id="PF01326">
    <property type="entry name" value="PPDK_N"/>
    <property type="match status" value="3"/>
</dbReference>
<feature type="compositionally biased region" description="Low complexity" evidence="17">
    <location>
        <begin position="939"/>
        <end position="950"/>
    </location>
</feature>
<evidence type="ECO:0000256" key="9">
    <source>
        <dbReference type="ARBA" id="ARBA00022777"/>
    </source>
</evidence>
<dbReference type="PROSITE" id="PS00742">
    <property type="entry name" value="PEP_ENZYMES_2"/>
    <property type="match status" value="1"/>
</dbReference>
<dbReference type="GO" id="GO:0016301">
    <property type="term" value="F:kinase activity"/>
    <property type="evidence" value="ECO:0007669"/>
    <property type="project" value="UniProtKB-KW"/>
</dbReference>
<dbReference type="RefSeq" id="WP_263037599.1">
    <property type="nucleotide sequence ID" value="NZ_JAOTPL010000006.1"/>
</dbReference>
<dbReference type="InterPro" id="IPR023151">
    <property type="entry name" value="PEP_util_CS"/>
</dbReference>
<keyword evidence="11 15" id="KW-0460">Magnesium</keyword>
<dbReference type="PIRSF" id="PIRSF000853">
    <property type="entry name" value="PPDK"/>
    <property type="match status" value="1"/>
</dbReference>
<evidence type="ECO:0000256" key="7">
    <source>
        <dbReference type="ARBA" id="ARBA00022723"/>
    </source>
</evidence>
<accession>A0AAE3IM56</accession>
<feature type="binding site" evidence="14">
    <location>
        <position position="599"/>
    </location>
    <ligand>
        <name>substrate</name>
    </ligand>
</feature>
<evidence type="ECO:0000256" key="1">
    <source>
        <dbReference type="ARBA" id="ARBA00001946"/>
    </source>
</evidence>
<evidence type="ECO:0000256" key="13">
    <source>
        <dbReference type="PIRSR" id="PIRSR000853-1"/>
    </source>
</evidence>
<comment type="function">
    <text evidence="2">Catalyzes the reversible phosphorylation of pyruvate and phosphate.</text>
</comment>
<reference evidence="21" key="1">
    <citation type="submission" date="2022-10" db="EMBL/GenBank/DDBJ databases">
        <authorList>
            <person name="Kim H.S."/>
            <person name="Kim J.-S."/>
            <person name="Suh M.K."/>
            <person name="Eom M.K."/>
            <person name="Lee J.-S."/>
        </authorList>
    </citation>
    <scope>NUCLEOTIDE SEQUENCE</scope>
    <source>
        <strain evidence="21">LIP-5</strain>
    </source>
</reference>